<feature type="transmembrane region" description="Helical" evidence="1">
    <location>
        <begin position="7"/>
        <end position="26"/>
    </location>
</feature>
<keyword evidence="3" id="KW-1185">Reference proteome</keyword>
<protein>
    <submittedName>
        <fullName evidence="2">Uncharacterized protein</fullName>
    </submittedName>
</protein>
<gene>
    <name evidence="2" type="ORF">JFN87_08275</name>
</gene>
<feature type="transmembrane region" description="Helical" evidence="1">
    <location>
        <begin position="122"/>
        <end position="139"/>
    </location>
</feature>
<keyword evidence="1" id="KW-0812">Transmembrane</keyword>
<dbReference type="PROSITE" id="PS51257">
    <property type="entry name" value="PROKAR_LIPOPROTEIN"/>
    <property type="match status" value="1"/>
</dbReference>
<keyword evidence="1" id="KW-1133">Transmembrane helix</keyword>
<keyword evidence="1" id="KW-0472">Membrane</keyword>
<organism evidence="2 3">
    <name type="scientific">Streptomyces montanisoli</name>
    <dbReference type="NCBI Taxonomy" id="2798581"/>
    <lineage>
        <taxon>Bacteria</taxon>
        <taxon>Bacillati</taxon>
        <taxon>Actinomycetota</taxon>
        <taxon>Actinomycetes</taxon>
        <taxon>Kitasatosporales</taxon>
        <taxon>Streptomycetaceae</taxon>
        <taxon>Streptomyces</taxon>
    </lineage>
</organism>
<proteinExistence type="predicted"/>
<evidence type="ECO:0000256" key="1">
    <source>
        <dbReference type="SAM" id="Phobius"/>
    </source>
</evidence>
<sequence length="344" mass="37704">MKHVPFFRWVGTLGLLLIGCSVWLYATVPEPKQVDLTVISERPDGACTVRWFDPFAKDLDHVEREARYQCDVGRDPILKAPNYDPETGYGWDTGFVVPEGPHKGELEGDDNVEWRTTLSDDTLLGGVFLIILGAVGGNLRSLARMTGANPDIVRRARRLRDAAALVAQDHRLAMQAVREAWTPKRALEDPEVLSALRVLAETGPRGRKVAAAADALVDRLEPLLADAAPAAGRRQMLAAGREERHHAKFALAELRVVLDETETRGLAEQFAQTSVDLLRGADTDPNNLSTRVDFESRPVEYRSVLAAIVGRDLPGTETSVQQAVAAKGDACAMDTDEGEHLTDR</sequence>
<evidence type="ECO:0000313" key="3">
    <source>
        <dbReference type="Proteomes" id="UP000670475"/>
    </source>
</evidence>
<reference evidence="2" key="1">
    <citation type="submission" date="2021-03" db="EMBL/GenBank/DDBJ databases">
        <title>Whole genome sequence of Streptomyces bomunensis MMS17-BM035.</title>
        <authorList>
            <person name="Lee J.H."/>
        </authorList>
    </citation>
    <scope>NUCLEOTIDE SEQUENCE</scope>
    <source>
        <strain evidence="2">MMS17-BM035</strain>
    </source>
</reference>
<evidence type="ECO:0000313" key="2">
    <source>
        <dbReference type="EMBL" id="MBP0457492.1"/>
    </source>
</evidence>
<dbReference type="AlphaFoldDB" id="A0A940RU20"/>
<dbReference type="Proteomes" id="UP000670475">
    <property type="component" value="Unassembled WGS sequence"/>
</dbReference>
<dbReference type="RefSeq" id="WP_209339257.1">
    <property type="nucleotide sequence ID" value="NZ_JAGIQL010000022.1"/>
</dbReference>
<comment type="caution">
    <text evidence="2">The sequence shown here is derived from an EMBL/GenBank/DDBJ whole genome shotgun (WGS) entry which is preliminary data.</text>
</comment>
<accession>A0A940RU20</accession>
<dbReference type="EMBL" id="JAGIQL010000022">
    <property type="protein sequence ID" value="MBP0457492.1"/>
    <property type="molecule type" value="Genomic_DNA"/>
</dbReference>
<name>A0A940RU20_9ACTN</name>